<dbReference type="Proteomes" id="UP000800036">
    <property type="component" value="Unassembled WGS sequence"/>
</dbReference>
<keyword evidence="4" id="KW-1185">Reference proteome</keyword>
<reference evidence="3" key="1">
    <citation type="journal article" date="2020" name="Stud. Mycol.">
        <title>101 Dothideomycetes genomes: a test case for predicting lifestyles and emergence of pathogens.</title>
        <authorList>
            <person name="Haridas S."/>
            <person name="Albert R."/>
            <person name="Binder M."/>
            <person name="Bloem J."/>
            <person name="Labutti K."/>
            <person name="Salamov A."/>
            <person name="Andreopoulos B."/>
            <person name="Baker S."/>
            <person name="Barry K."/>
            <person name="Bills G."/>
            <person name="Bluhm B."/>
            <person name="Cannon C."/>
            <person name="Castanera R."/>
            <person name="Culley D."/>
            <person name="Daum C."/>
            <person name="Ezra D."/>
            <person name="Gonzalez J."/>
            <person name="Henrissat B."/>
            <person name="Kuo A."/>
            <person name="Liang C."/>
            <person name="Lipzen A."/>
            <person name="Lutzoni F."/>
            <person name="Magnuson J."/>
            <person name="Mondo S."/>
            <person name="Nolan M."/>
            <person name="Ohm R."/>
            <person name="Pangilinan J."/>
            <person name="Park H.-J."/>
            <person name="Ramirez L."/>
            <person name="Alfaro M."/>
            <person name="Sun H."/>
            <person name="Tritt A."/>
            <person name="Yoshinaga Y."/>
            <person name="Zwiers L.-H."/>
            <person name="Turgeon B."/>
            <person name="Goodwin S."/>
            <person name="Spatafora J."/>
            <person name="Crous P."/>
            <person name="Grigoriev I."/>
        </authorList>
    </citation>
    <scope>NUCLEOTIDE SEQUENCE</scope>
    <source>
        <strain evidence="3">CBS 107.79</strain>
    </source>
</reference>
<protein>
    <recommendedName>
        <fullName evidence="5">Mid2 domain-containing protein</fullName>
    </recommendedName>
</protein>
<feature type="region of interest" description="Disordered" evidence="1">
    <location>
        <begin position="315"/>
        <end position="339"/>
    </location>
</feature>
<feature type="region of interest" description="Disordered" evidence="1">
    <location>
        <begin position="213"/>
        <end position="283"/>
    </location>
</feature>
<evidence type="ECO:0008006" key="5">
    <source>
        <dbReference type="Google" id="ProtNLM"/>
    </source>
</evidence>
<evidence type="ECO:0000313" key="4">
    <source>
        <dbReference type="Proteomes" id="UP000800036"/>
    </source>
</evidence>
<dbReference type="OrthoDB" id="3801405at2759"/>
<sequence length="458" mass="49558">MSKRDATMYRRILCSLHFPTLLLCTTFVGALTALPDAVATITSAPKYFIRDLPYESDPALIGYEWGDDFTYTPFLCETSGETITTINGQLHCCGSTASQCYLTTSCSAGTAFGTVIPDGPSTKTECSFYMYNQAGNCAYNLIFESFTSDVPNDWTAQYSQIYCNYAAFFGGAVYRTYFRYIPADATVVPSVSRYTPGNFQAFTTTSATLRETSTIPSQTSSTIGKFSHTTTSTSTSATRSIQSTETPAGAVNSSFDSTSNTLSSSSSSPSTPTSTAASPSGLSRSDSIALGVGLGIGLPTVLLTALAWWYPRRGKPTEQPSTPTPMAPHNNSLTGGNWGHAPVQSSSYIPASEGYEVNGVVAEVSTRFSDIMRSKERPAYLFVKSESAASPLEDISQSQTISRGLYSIRAAKSARTPFNHYKNLTAPLYSQHSFQNFRYSTLLNHWHLYGMYSYGGGH</sequence>
<name>A0A6A5VBT0_9PLEO</name>
<proteinExistence type="predicted"/>
<feature type="compositionally biased region" description="Low complexity" evidence="1">
    <location>
        <begin position="213"/>
        <end position="244"/>
    </location>
</feature>
<gene>
    <name evidence="3" type="ORF">BU23DRAFT_598506</name>
</gene>
<evidence type="ECO:0000256" key="1">
    <source>
        <dbReference type="SAM" id="MobiDB-lite"/>
    </source>
</evidence>
<accession>A0A6A5VBT0</accession>
<feature type="compositionally biased region" description="Low complexity" evidence="1">
    <location>
        <begin position="253"/>
        <end position="283"/>
    </location>
</feature>
<keyword evidence="2" id="KW-0472">Membrane</keyword>
<dbReference type="AlphaFoldDB" id="A0A6A5VBT0"/>
<keyword evidence="2" id="KW-1133">Transmembrane helix</keyword>
<organism evidence="3 4">
    <name type="scientific">Bimuria novae-zelandiae CBS 107.79</name>
    <dbReference type="NCBI Taxonomy" id="1447943"/>
    <lineage>
        <taxon>Eukaryota</taxon>
        <taxon>Fungi</taxon>
        <taxon>Dikarya</taxon>
        <taxon>Ascomycota</taxon>
        <taxon>Pezizomycotina</taxon>
        <taxon>Dothideomycetes</taxon>
        <taxon>Pleosporomycetidae</taxon>
        <taxon>Pleosporales</taxon>
        <taxon>Massarineae</taxon>
        <taxon>Didymosphaeriaceae</taxon>
        <taxon>Bimuria</taxon>
    </lineage>
</organism>
<keyword evidence="2" id="KW-0812">Transmembrane</keyword>
<evidence type="ECO:0000256" key="2">
    <source>
        <dbReference type="SAM" id="Phobius"/>
    </source>
</evidence>
<feature type="transmembrane region" description="Helical" evidence="2">
    <location>
        <begin position="288"/>
        <end position="310"/>
    </location>
</feature>
<dbReference type="EMBL" id="ML976676">
    <property type="protein sequence ID" value="KAF1974140.1"/>
    <property type="molecule type" value="Genomic_DNA"/>
</dbReference>
<evidence type="ECO:0000313" key="3">
    <source>
        <dbReference type="EMBL" id="KAF1974140.1"/>
    </source>
</evidence>